<evidence type="ECO:0000256" key="4">
    <source>
        <dbReference type="ARBA" id="ARBA00022741"/>
    </source>
</evidence>
<keyword evidence="4 8" id="KW-0547">Nucleotide-binding</keyword>
<dbReference type="Proteomes" id="UP000317691">
    <property type="component" value="Unassembled WGS sequence"/>
</dbReference>
<keyword evidence="1 8" id="KW-0963">Cytoplasm</keyword>
<dbReference type="GO" id="GO:0000287">
    <property type="term" value="F:magnesium ion binding"/>
    <property type="evidence" value="ECO:0007669"/>
    <property type="project" value="UniProtKB-UniRule"/>
</dbReference>
<dbReference type="EC" id="6.3.5.3" evidence="8"/>
<dbReference type="GO" id="GO:0005737">
    <property type="term" value="C:cytoplasm"/>
    <property type="evidence" value="ECO:0007669"/>
    <property type="project" value="UniProtKB-SubCell"/>
</dbReference>
<dbReference type="SUPFAM" id="SSF55326">
    <property type="entry name" value="PurM N-terminal domain-like"/>
    <property type="match status" value="2"/>
</dbReference>
<accession>A0A538TSU5</accession>
<evidence type="ECO:0000256" key="5">
    <source>
        <dbReference type="ARBA" id="ARBA00022755"/>
    </source>
</evidence>
<keyword evidence="2 8" id="KW-0436">Ligase</keyword>
<evidence type="ECO:0000256" key="3">
    <source>
        <dbReference type="ARBA" id="ARBA00022723"/>
    </source>
</evidence>
<comment type="caution">
    <text evidence="8">Lacks conserved residue(s) required for the propagation of feature annotation.</text>
</comment>
<dbReference type="InterPro" id="IPR010074">
    <property type="entry name" value="PRibForGlyAmidine_synth_PurL"/>
</dbReference>
<dbReference type="InterPro" id="IPR016188">
    <property type="entry name" value="PurM-like_N"/>
</dbReference>
<feature type="active site" evidence="8">
    <location>
        <position position="59"/>
    </location>
</feature>
<evidence type="ECO:0000256" key="6">
    <source>
        <dbReference type="ARBA" id="ARBA00022840"/>
    </source>
</evidence>
<feature type="binding site" evidence="8">
    <location>
        <position position="62"/>
    </location>
    <ligand>
        <name>ATP</name>
        <dbReference type="ChEBI" id="CHEBI:30616"/>
    </ligand>
</feature>
<dbReference type="InterPro" id="IPR036921">
    <property type="entry name" value="PurM-like_N_sf"/>
</dbReference>
<dbReference type="CDD" id="cd02204">
    <property type="entry name" value="PurL_repeat2"/>
    <property type="match status" value="1"/>
</dbReference>
<gene>
    <name evidence="8 12" type="primary">purL</name>
    <name evidence="12" type="ORF">E6K79_01675</name>
</gene>
<feature type="domain" description="Phosphoribosylformylglycinamidine synthase linker" evidence="11">
    <location>
        <begin position="23"/>
        <end position="63"/>
    </location>
</feature>
<evidence type="ECO:0000313" key="12">
    <source>
        <dbReference type="EMBL" id="TMQ66655.1"/>
    </source>
</evidence>
<dbReference type="HAMAP" id="MF_00420">
    <property type="entry name" value="PurL_2"/>
    <property type="match status" value="1"/>
</dbReference>
<dbReference type="SUPFAM" id="SSF109736">
    <property type="entry name" value="FGAM synthase PurL, linker domain"/>
    <property type="match status" value="1"/>
</dbReference>
<dbReference type="AlphaFoldDB" id="A0A538TSU5"/>
<evidence type="ECO:0000259" key="11">
    <source>
        <dbReference type="Pfam" id="PF18072"/>
    </source>
</evidence>
<feature type="domain" description="PurM-like C-terminal" evidence="10">
    <location>
        <begin position="228"/>
        <end position="387"/>
    </location>
</feature>
<dbReference type="Pfam" id="PF18072">
    <property type="entry name" value="FGAR-AT_linker"/>
    <property type="match status" value="1"/>
</dbReference>
<dbReference type="InterPro" id="IPR010918">
    <property type="entry name" value="PurM-like_C_dom"/>
</dbReference>
<proteinExistence type="inferred from homology"/>
<evidence type="ECO:0000256" key="2">
    <source>
        <dbReference type="ARBA" id="ARBA00022598"/>
    </source>
</evidence>
<dbReference type="InterPro" id="IPR041609">
    <property type="entry name" value="PurL_linker"/>
</dbReference>
<feature type="binding site" evidence="8">
    <location>
        <position position="262"/>
    </location>
    <ligand>
        <name>substrate</name>
    </ligand>
</feature>
<comment type="caution">
    <text evidence="12">The sequence shown here is derived from an EMBL/GenBank/DDBJ whole genome shotgun (WGS) entry which is preliminary data.</text>
</comment>
<dbReference type="PANTHER" id="PTHR43555:SF1">
    <property type="entry name" value="PHOSPHORIBOSYLFORMYLGLYCINAMIDINE SYNTHASE SUBUNIT PURL"/>
    <property type="match status" value="1"/>
</dbReference>
<comment type="similarity">
    <text evidence="8">Belongs to the FGAMS family.</text>
</comment>
<comment type="subunit">
    <text evidence="8">Monomer. Part of the FGAM synthase complex composed of 1 PurL, 1 PurQ and 2 PurS subunits.</text>
</comment>
<dbReference type="Gene3D" id="3.90.650.10">
    <property type="entry name" value="PurM-like C-terminal domain"/>
    <property type="match status" value="2"/>
</dbReference>
<comment type="function">
    <text evidence="8">Part of the phosphoribosylformylglycinamidine synthase complex involved in the purines biosynthetic pathway. Catalyzes the ATP-dependent conversion of formylglycinamide ribonucleotide (FGAR) and glutamine to yield formylglycinamidine ribonucleotide (FGAM) and glutamate. The FGAM synthase complex is composed of three subunits. PurQ produces an ammonia molecule by converting glutamine to glutamate. PurL transfers the ammonia molecule to FGAR to form FGAM in an ATP-dependent manner. PurS interacts with PurQ and PurL and is thought to assist in the transfer of the ammonia molecule from PurQ to PurL.</text>
</comment>
<dbReference type="PANTHER" id="PTHR43555">
    <property type="entry name" value="PHOSPHORIBOSYLFORMYLGLYCINAMIDINE SYNTHASE SUBUNIT PURL"/>
    <property type="match status" value="1"/>
</dbReference>
<sequence>MAEASVLPLAEADPEGLGKLLAAEGFRLTPDEAKRMLDLLGRNPTRVEATIFDTMWSEHCSYKSSRWVLRSHLPTESPDVILGPGEDAGVVRFGKHRGVDYALVFAHESHNHPSQIVPIEGAATGIGGIVRDVACMGAEVIGVMDALRFGDPEGPRASAVREIVRGVVDGIWQYANPLGVPNLGGDVFFSGRYDENCLVNVVALGIVRADQVVRSRVPDAAKREPYILVLLGKPTDETGFGGASFASAILEEGAHDQRGHVQVPDPFLKRVLLEANRAALAWLHAQGAPFGFKDLGAGGIACASSELAAAGGFGMDVDLDRVPTPQGDFPPEVISCSETQERFALVVPERLAPRVLEIYNVEYALPAVYEGARAAVIGRVRDDARYRILKGGQPVCDAAVDVITAGIEHRRAQRPRAPRPAGAALPPVHDHDALFRRLIGSPNLGSREPLWRYYDTEVQGRMVIRAGEADASVMAPVPGSPLGAAMSVGGNPWYVAADPYAGSAHAVYEALRNLVCVGARPTALTDCLNFGNPEDPEVFDEFVRSVRGLGDAARAFGPSGTEGPPIPFVSGNVSFYNESSTGRAIEPSPIVAGLGVLDDYAVAVTGAIKRAGSVIVLTGPREDRLGASQLRHALTGDTGGDLPTLDFDRERRRLYAVLEAVRRGWVLASHDIAEGGLAVAALEMALGGFASQGLGLQIPISGLGGTAPEVRLYSESPGFLLEVSKEQLTPLLDLFKSLGVDATMIGRTLAEPRFRLLDGGLALVDADLADLAAVHRAAIRPYVE</sequence>
<dbReference type="NCBIfam" id="TIGR01736">
    <property type="entry name" value="FGAM_synth_II"/>
    <property type="match status" value="1"/>
</dbReference>
<protein>
    <recommendedName>
        <fullName evidence="8">Phosphoribosylformylglycinamidine synthase subunit PurL</fullName>
        <shortName evidence="8">FGAM synthase</shortName>
        <ecNumber evidence="8">6.3.5.3</ecNumber>
    </recommendedName>
    <alternativeName>
        <fullName evidence="8">Formylglycinamide ribonucleotide amidotransferase subunit II</fullName>
        <shortName evidence="8">FGAR amidotransferase II</shortName>
        <shortName evidence="8">FGAR-AT II</shortName>
    </alternativeName>
    <alternativeName>
        <fullName evidence="8">Glutamine amidotransferase PurL</fullName>
    </alternativeName>
    <alternativeName>
        <fullName evidence="8">Phosphoribosylformylglycinamidine synthase subunit II</fullName>
    </alternativeName>
</protein>
<dbReference type="CDD" id="cd02203">
    <property type="entry name" value="PurL_repeat1"/>
    <property type="match status" value="1"/>
</dbReference>
<dbReference type="GO" id="GO:0004642">
    <property type="term" value="F:phosphoribosylformylglycinamidine synthase activity"/>
    <property type="evidence" value="ECO:0007669"/>
    <property type="project" value="UniProtKB-UniRule"/>
</dbReference>
<comment type="catalytic activity">
    <reaction evidence="8">
        <text>N(2)-formyl-N(1)-(5-phospho-beta-D-ribosyl)glycinamide + L-glutamine + ATP + H2O = 2-formamido-N(1)-(5-O-phospho-beta-D-ribosyl)acetamidine + L-glutamate + ADP + phosphate + H(+)</text>
        <dbReference type="Rhea" id="RHEA:17129"/>
        <dbReference type="ChEBI" id="CHEBI:15377"/>
        <dbReference type="ChEBI" id="CHEBI:15378"/>
        <dbReference type="ChEBI" id="CHEBI:29985"/>
        <dbReference type="ChEBI" id="CHEBI:30616"/>
        <dbReference type="ChEBI" id="CHEBI:43474"/>
        <dbReference type="ChEBI" id="CHEBI:58359"/>
        <dbReference type="ChEBI" id="CHEBI:147286"/>
        <dbReference type="ChEBI" id="CHEBI:147287"/>
        <dbReference type="ChEBI" id="CHEBI:456216"/>
        <dbReference type="EC" id="6.3.5.3"/>
    </reaction>
</comment>
<dbReference type="SUPFAM" id="SSF56042">
    <property type="entry name" value="PurM C-terminal domain-like"/>
    <property type="match status" value="2"/>
</dbReference>
<dbReference type="GO" id="GO:0005524">
    <property type="term" value="F:ATP binding"/>
    <property type="evidence" value="ECO:0007669"/>
    <property type="project" value="UniProtKB-UniRule"/>
</dbReference>
<keyword evidence="7 8" id="KW-0460">Magnesium</keyword>
<feature type="binding site" evidence="8">
    <location>
        <position position="572"/>
    </location>
    <ligand>
        <name>Mg(2+)</name>
        <dbReference type="ChEBI" id="CHEBI:18420"/>
        <label>1</label>
    </ligand>
</feature>
<feature type="binding site" evidence="8">
    <location>
        <position position="132"/>
    </location>
    <ligand>
        <name>Mg(2+)</name>
        <dbReference type="ChEBI" id="CHEBI:18420"/>
        <label>2</label>
    </ligand>
</feature>
<dbReference type="EMBL" id="VBOZ01000008">
    <property type="protein sequence ID" value="TMQ66655.1"/>
    <property type="molecule type" value="Genomic_DNA"/>
</dbReference>
<feature type="binding site" evidence="8">
    <location>
        <position position="108"/>
    </location>
    <ligand>
        <name>Mg(2+)</name>
        <dbReference type="ChEBI" id="CHEBI:18420"/>
        <label>1</label>
    </ligand>
</feature>
<evidence type="ECO:0000256" key="7">
    <source>
        <dbReference type="ARBA" id="ARBA00022842"/>
    </source>
</evidence>
<keyword evidence="3 8" id="KW-0479">Metal-binding</keyword>
<dbReference type="Gene3D" id="3.30.1330.10">
    <property type="entry name" value="PurM-like, N-terminal domain"/>
    <property type="match status" value="2"/>
</dbReference>
<feature type="active site" description="Proton acceptor" evidence="8">
    <location>
        <position position="110"/>
    </location>
</feature>
<feature type="domain" description="PurM-like N-terminal" evidence="9">
    <location>
        <begin position="470"/>
        <end position="596"/>
    </location>
</feature>
<comment type="pathway">
    <text evidence="8">Purine metabolism; IMP biosynthesis via de novo pathway; 5-amino-1-(5-phospho-D-ribosyl)imidazole from N(2)-formyl-N(1)-(5-phospho-D-ribosyl)glycinamide: step 1/2.</text>
</comment>
<feature type="binding site" evidence="8">
    <location>
        <position position="131"/>
    </location>
    <ligand>
        <name>substrate</name>
    </ligand>
</feature>
<feature type="binding site" evidence="8">
    <location>
        <position position="571"/>
    </location>
    <ligand>
        <name>ATP</name>
        <dbReference type="ChEBI" id="CHEBI:30616"/>
    </ligand>
</feature>
<feature type="binding site" evidence="8">
    <location>
        <begin position="109"/>
        <end position="112"/>
    </location>
    <ligand>
        <name>substrate</name>
    </ligand>
</feature>
<reference evidence="12 13" key="1">
    <citation type="journal article" date="2019" name="Nat. Microbiol.">
        <title>Mediterranean grassland soil C-N compound turnover is dependent on rainfall and depth, and is mediated by genomically divergent microorganisms.</title>
        <authorList>
            <person name="Diamond S."/>
            <person name="Andeer P.F."/>
            <person name="Li Z."/>
            <person name="Crits-Christoph A."/>
            <person name="Burstein D."/>
            <person name="Anantharaman K."/>
            <person name="Lane K.R."/>
            <person name="Thomas B.C."/>
            <person name="Pan C."/>
            <person name="Northen T.R."/>
            <person name="Banfield J.F."/>
        </authorList>
    </citation>
    <scope>NUCLEOTIDE SEQUENCE [LARGE SCALE GENOMIC DNA]</scope>
    <source>
        <strain evidence="12">WS_9</strain>
    </source>
</reference>
<feature type="domain" description="PurM-like C-terminal" evidence="10">
    <location>
        <begin position="610"/>
        <end position="756"/>
    </location>
</feature>
<evidence type="ECO:0000259" key="10">
    <source>
        <dbReference type="Pfam" id="PF02769"/>
    </source>
</evidence>
<keyword evidence="6 8" id="KW-0067">ATP-binding</keyword>
<evidence type="ECO:0000256" key="1">
    <source>
        <dbReference type="ARBA" id="ARBA00022490"/>
    </source>
</evidence>
<feature type="binding site" evidence="8">
    <location>
        <position position="574"/>
    </location>
    <ligand>
        <name>substrate</name>
    </ligand>
</feature>
<feature type="binding site" evidence="8">
    <location>
        <position position="294"/>
    </location>
    <ligand>
        <name>Mg(2+)</name>
        <dbReference type="ChEBI" id="CHEBI:18420"/>
        <label>2</label>
    </ligand>
</feature>
<dbReference type="InterPro" id="IPR036676">
    <property type="entry name" value="PurM-like_C_sf"/>
</dbReference>
<dbReference type="NCBIfam" id="NF002290">
    <property type="entry name" value="PRK01213.1"/>
    <property type="match status" value="1"/>
</dbReference>
<evidence type="ECO:0000256" key="8">
    <source>
        <dbReference type="HAMAP-Rule" id="MF_00420"/>
    </source>
</evidence>
<evidence type="ECO:0000259" key="9">
    <source>
        <dbReference type="Pfam" id="PF00586"/>
    </source>
</evidence>
<organism evidence="12 13">
    <name type="scientific">Eiseniibacteriota bacterium</name>
    <dbReference type="NCBI Taxonomy" id="2212470"/>
    <lineage>
        <taxon>Bacteria</taxon>
        <taxon>Candidatus Eiseniibacteriota</taxon>
    </lineage>
</organism>
<comment type="subcellular location">
    <subcellularLocation>
        <location evidence="8">Cytoplasm</location>
    </subcellularLocation>
</comment>
<dbReference type="GO" id="GO:0006189">
    <property type="term" value="P:'de novo' IMP biosynthetic process"/>
    <property type="evidence" value="ECO:0007669"/>
    <property type="project" value="UniProtKB-UniRule"/>
</dbReference>
<dbReference type="Pfam" id="PF02769">
    <property type="entry name" value="AIRS_C"/>
    <property type="match status" value="2"/>
</dbReference>
<feature type="domain" description="PurM-like N-terminal" evidence="9">
    <location>
        <begin position="85"/>
        <end position="207"/>
    </location>
</feature>
<feature type="binding site" evidence="8">
    <location>
        <position position="526"/>
    </location>
    <ligand>
        <name>ATP</name>
        <dbReference type="ChEBI" id="CHEBI:30616"/>
    </ligand>
</feature>
<keyword evidence="5 8" id="KW-0658">Purine biosynthesis</keyword>
<name>A0A538TSU5_UNCEI</name>
<dbReference type="Pfam" id="PF00586">
    <property type="entry name" value="AIRS"/>
    <property type="match status" value="2"/>
</dbReference>
<dbReference type="UniPathway" id="UPA00074">
    <property type="reaction ID" value="UER00128"/>
</dbReference>
<evidence type="ECO:0000313" key="13">
    <source>
        <dbReference type="Proteomes" id="UP000317691"/>
    </source>
</evidence>